<name>A0A3B0TEI4_9ZZZZ</name>
<dbReference type="EMBL" id="UOEL01000070">
    <property type="protein sequence ID" value="VAW11747.1"/>
    <property type="molecule type" value="Genomic_DNA"/>
</dbReference>
<organism evidence="1">
    <name type="scientific">hydrothermal vent metagenome</name>
    <dbReference type="NCBI Taxonomy" id="652676"/>
    <lineage>
        <taxon>unclassified sequences</taxon>
        <taxon>metagenomes</taxon>
        <taxon>ecological metagenomes</taxon>
    </lineage>
</organism>
<protein>
    <submittedName>
        <fullName evidence="1">Uncharacterized protein</fullName>
    </submittedName>
</protein>
<accession>A0A3B0TEI4</accession>
<proteinExistence type="predicted"/>
<gene>
    <name evidence="1" type="ORF">MNBD_BACTEROID03-220</name>
</gene>
<reference evidence="1" key="1">
    <citation type="submission" date="2018-06" db="EMBL/GenBank/DDBJ databases">
        <authorList>
            <person name="Zhirakovskaya E."/>
        </authorList>
    </citation>
    <scope>NUCLEOTIDE SEQUENCE</scope>
</reference>
<sequence>MDDVVAFSFYNAVIDFDSCSYRNYEQGGKAENEQV</sequence>
<evidence type="ECO:0000313" key="1">
    <source>
        <dbReference type="EMBL" id="VAW11747.1"/>
    </source>
</evidence>
<dbReference type="AlphaFoldDB" id="A0A3B0TEI4"/>